<accession>A0A6J5DN35</accession>
<name>A0A6J5DN35_9BURK</name>
<dbReference type="Proteomes" id="UP000494363">
    <property type="component" value="Unassembled WGS sequence"/>
</dbReference>
<protein>
    <submittedName>
        <fullName evidence="1">Uncharacterized protein</fullName>
    </submittedName>
</protein>
<organism evidence="1 2">
    <name type="scientific">Paraburkholderia humisilvae</name>
    <dbReference type="NCBI Taxonomy" id="627669"/>
    <lineage>
        <taxon>Bacteria</taxon>
        <taxon>Pseudomonadati</taxon>
        <taxon>Pseudomonadota</taxon>
        <taxon>Betaproteobacteria</taxon>
        <taxon>Burkholderiales</taxon>
        <taxon>Burkholderiaceae</taxon>
        <taxon>Paraburkholderia</taxon>
    </lineage>
</organism>
<proteinExistence type="predicted"/>
<gene>
    <name evidence="1" type="ORF">LMG29542_02342</name>
</gene>
<sequence>MKQQSVKSFIAPILVGKFAPYSVLVKATDADGPGEYETTGLMFENGHVLVDYPFRRPGQSVEEANAAGADPANHHQIDITTVILPDGTELARGEAWEEVACPPNWTDRVRAAIAAHGEAAFRRGDHRLSEDGQAEGARLSSELNQAEDNLYRLLGLKANVDKDRTSVRVAVLCSNSEGRREIRSFELPVSSVDVNEGEHYDAAIGLAIAEGYNGKMVAFDKHDHAARHLFETAVWFA</sequence>
<dbReference type="EMBL" id="CADIKH010000009">
    <property type="protein sequence ID" value="CAB3754405.1"/>
    <property type="molecule type" value="Genomic_DNA"/>
</dbReference>
<keyword evidence="2" id="KW-1185">Reference proteome</keyword>
<dbReference type="RefSeq" id="WP_175226614.1">
    <property type="nucleotide sequence ID" value="NZ_CADIKH010000009.1"/>
</dbReference>
<dbReference type="AlphaFoldDB" id="A0A6J5DN35"/>
<evidence type="ECO:0000313" key="1">
    <source>
        <dbReference type="EMBL" id="CAB3754405.1"/>
    </source>
</evidence>
<evidence type="ECO:0000313" key="2">
    <source>
        <dbReference type="Proteomes" id="UP000494363"/>
    </source>
</evidence>
<reference evidence="1 2" key="1">
    <citation type="submission" date="2020-04" db="EMBL/GenBank/DDBJ databases">
        <authorList>
            <person name="De Canck E."/>
        </authorList>
    </citation>
    <scope>NUCLEOTIDE SEQUENCE [LARGE SCALE GENOMIC DNA]</scope>
    <source>
        <strain evidence="1 2">LMG 29542</strain>
    </source>
</reference>